<dbReference type="InterPro" id="IPR001304">
    <property type="entry name" value="C-type_lectin-like"/>
</dbReference>
<keyword evidence="2" id="KW-1015">Disulfide bond</keyword>
<dbReference type="EMBL" id="JAATIS010001721">
    <property type="protein sequence ID" value="KAG2465352.1"/>
    <property type="molecule type" value="Genomic_DNA"/>
</dbReference>
<keyword evidence="3" id="KW-0175">Coiled coil</keyword>
<protein>
    <submittedName>
        <fullName evidence="6">CLC4E protein</fullName>
    </submittedName>
</protein>
<feature type="compositionally biased region" description="Polar residues" evidence="4">
    <location>
        <begin position="287"/>
        <end position="300"/>
    </location>
</feature>
<dbReference type="SMART" id="SM00034">
    <property type="entry name" value="CLECT"/>
    <property type="match status" value="2"/>
</dbReference>
<evidence type="ECO:0000256" key="1">
    <source>
        <dbReference type="ARBA" id="ARBA00022734"/>
    </source>
</evidence>
<keyword evidence="1" id="KW-0430">Lectin</keyword>
<feature type="domain" description="C-type lectin" evidence="5">
    <location>
        <begin position="197"/>
        <end position="315"/>
    </location>
</feature>
<dbReference type="InterPro" id="IPR051379">
    <property type="entry name" value="C-type_Lectin_Receptor_IMM"/>
</dbReference>
<comment type="caution">
    <text evidence="6">The sequence shown here is derived from an EMBL/GenBank/DDBJ whole genome shotgun (WGS) entry which is preliminary data.</text>
</comment>
<sequence>MNADVVYSSVNFSKKKQQQSESESQKTTDPLEDVINTDIQTAKALTLQQADGSNEGLTTLSLDERRSQEHNEECNPCSSESDFEIELTMKTLAGLQKKGNVTKAKENRLFFKTDTELKQESINGNNTVLAEEYERVKKMLTALETRYGELHKNHVSLQSQYGALNKNHTNLTAQYEVLNKSHDSQTCSVCPQNWLLFISKCYFLSTDKLGWSDSQDHCFSERGHLVIIENKEEQDFLTVMVEIKGGKEKSYWIGLSDRVTEGDFVWVNDRPLDPRKRFWGKRESDNGQEPDNWTDKVQSPTGEDCVELKKSKSYNGCLREYDFTYMKKVVQEKSCGQNYTLFLEENKDLQREVTQLKERVTAVDEACPVRSTSVQGQTCSVCPYGWMLFNSSCYFFSTDYLKWNESQNHCTSVGGYLVIIEDEEEQNILTALVDIKGAMDKSYWIGLTDQKIEGQYVWVNNKTLKSNQGFWGKKEHDSGKDPDNWTDNGKLPAGEDCVHIQKTQRYSGWFWGRREHDNSLEPDNWTDKGKHPKGEDCVHLQILRQNKGWYDAKCDNKKKSICEAAAVSFSVST</sequence>
<accession>A0A8X7XC39</accession>
<organism evidence="6 7">
    <name type="scientific">Polypterus senegalus</name>
    <name type="common">Senegal bichir</name>
    <dbReference type="NCBI Taxonomy" id="55291"/>
    <lineage>
        <taxon>Eukaryota</taxon>
        <taxon>Metazoa</taxon>
        <taxon>Chordata</taxon>
        <taxon>Craniata</taxon>
        <taxon>Vertebrata</taxon>
        <taxon>Euteleostomi</taxon>
        <taxon>Actinopterygii</taxon>
        <taxon>Polypteriformes</taxon>
        <taxon>Polypteridae</taxon>
        <taxon>Polypterus</taxon>
    </lineage>
</organism>
<feature type="coiled-coil region" evidence="3">
    <location>
        <begin position="339"/>
        <end position="366"/>
    </location>
</feature>
<feature type="region of interest" description="Disordered" evidence="4">
    <location>
        <begin position="277"/>
        <end position="300"/>
    </location>
</feature>
<dbReference type="InterPro" id="IPR016186">
    <property type="entry name" value="C-type_lectin-like/link_sf"/>
</dbReference>
<evidence type="ECO:0000256" key="3">
    <source>
        <dbReference type="SAM" id="Coils"/>
    </source>
</evidence>
<evidence type="ECO:0000259" key="5">
    <source>
        <dbReference type="PROSITE" id="PS50041"/>
    </source>
</evidence>
<dbReference type="PROSITE" id="PS00615">
    <property type="entry name" value="C_TYPE_LECTIN_1"/>
    <property type="match status" value="1"/>
</dbReference>
<dbReference type="PANTHER" id="PTHR46746">
    <property type="entry name" value="KILLER CELL LECTIN-LIKE RECEPTOR SUBFAMILY F MEMBER 2"/>
    <property type="match status" value="1"/>
</dbReference>
<evidence type="ECO:0000256" key="4">
    <source>
        <dbReference type="SAM" id="MobiDB-lite"/>
    </source>
</evidence>
<feature type="domain" description="C-type lectin" evidence="5">
    <location>
        <begin position="389"/>
        <end position="563"/>
    </location>
</feature>
<feature type="region of interest" description="Disordered" evidence="4">
    <location>
        <begin position="1"/>
        <end position="34"/>
    </location>
</feature>
<feature type="non-terminal residue" evidence="6">
    <location>
        <position position="573"/>
    </location>
</feature>
<dbReference type="InterPro" id="IPR016187">
    <property type="entry name" value="CTDL_fold"/>
</dbReference>
<reference evidence="6 7" key="1">
    <citation type="journal article" date="2021" name="Cell">
        <title>Tracing the genetic footprints of vertebrate landing in non-teleost ray-finned fishes.</title>
        <authorList>
            <person name="Bi X."/>
            <person name="Wang K."/>
            <person name="Yang L."/>
            <person name="Pan H."/>
            <person name="Jiang H."/>
            <person name="Wei Q."/>
            <person name="Fang M."/>
            <person name="Yu H."/>
            <person name="Zhu C."/>
            <person name="Cai Y."/>
            <person name="He Y."/>
            <person name="Gan X."/>
            <person name="Zeng H."/>
            <person name="Yu D."/>
            <person name="Zhu Y."/>
            <person name="Jiang H."/>
            <person name="Qiu Q."/>
            <person name="Yang H."/>
            <person name="Zhang Y.E."/>
            <person name="Wang W."/>
            <person name="Zhu M."/>
            <person name="He S."/>
            <person name="Zhang G."/>
        </authorList>
    </citation>
    <scope>NUCLEOTIDE SEQUENCE [LARGE SCALE GENOMIC DNA]</scope>
    <source>
        <strain evidence="6">Bchr_013</strain>
    </source>
</reference>
<dbReference type="AlphaFoldDB" id="A0A8X7XC39"/>
<dbReference type="Proteomes" id="UP000886611">
    <property type="component" value="Unassembled WGS sequence"/>
</dbReference>
<keyword evidence="7" id="KW-1185">Reference proteome</keyword>
<dbReference type="Pfam" id="PF00059">
    <property type="entry name" value="Lectin_C"/>
    <property type="match status" value="2"/>
</dbReference>
<evidence type="ECO:0000313" key="7">
    <source>
        <dbReference type="Proteomes" id="UP000886611"/>
    </source>
</evidence>
<dbReference type="PROSITE" id="PS50041">
    <property type="entry name" value="C_TYPE_LECTIN_2"/>
    <property type="match status" value="2"/>
</dbReference>
<evidence type="ECO:0000256" key="2">
    <source>
        <dbReference type="ARBA" id="ARBA00023157"/>
    </source>
</evidence>
<dbReference type="CDD" id="cd03590">
    <property type="entry name" value="CLECT_DC-SIGN_like"/>
    <property type="match status" value="2"/>
</dbReference>
<dbReference type="InterPro" id="IPR018378">
    <property type="entry name" value="C-type_lectin_CS"/>
</dbReference>
<proteinExistence type="predicted"/>
<evidence type="ECO:0000313" key="6">
    <source>
        <dbReference type="EMBL" id="KAG2465352.1"/>
    </source>
</evidence>
<dbReference type="SUPFAM" id="SSF56436">
    <property type="entry name" value="C-type lectin-like"/>
    <property type="match status" value="2"/>
</dbReference>
<dbReference type="PANTHER" id="PTHR46746:SF9">
    <property type="entry name" value="CD209 ANTIGEN-LIKE PROTEIN C-LIKE"/>
    <property type="match status" value="1"/>
</dbReference>
<dbReference type="InterPro" id="IPR033989">
    <property type="entry name" value="CD209-like_CTLD"/>
</dbReference>
<name>A0A8X7XC39_POLSE</name>
<gene>
    <name evidence="6" type="primary">Clec4e_0</name>
    <name evidence="6" type="ORF">GTO96_0017170</name>
</gene>
<feature type="non-terminal residue" evidence="6">
    <location>
        <position position="1"/>
    </location>
</feature>
<dbReference type="GO" id="GO:0030246">
    <property type="term" value="F:carbohydrate binding"/>
    <property type="evidence" value="ECO:0007669"/>
    <property type="project" value="UniProtKB-KW"/>
</dbReference>
<dbReference type="Gene3D" id="3.10.100.10">
    <property type="entry name" value="Mannose-Binding Protein A, subunit A"/>
    <property type="match status" value="3"/>
</dbReference>